<accession>A0ABU4JVU7</accession>
<name>A0ABU4JVU7_9CLOT</name>
<reference evidence="2 3" key="1">
    <citation type="submission" date="2023-04" db="EMBL/GenBank/DDBJ databases">
        <title>Clostridium tannerae sp. nov., isolated from the fecal material of an alpaca.</title>
        <authorList>
            <person name="Miller S."/>
            <person name="Hendry M."/>
            <person name="King J."/>
            <person name="Sankaranarayanan K."/>
            <person name="Lawson P.A."/>
        </authorList>
    </citation>
    <scope>NUCLEOTIDE SEQUENCE [LARGE SCALE GENOMIC DNA]</scope>
    <source>
        <strain evidence="2 3">A1-XYC3</strain>
    </source>
</reference>
<dbReference type="PANTHER" id="PTHR46211:SF1">
    <property type="entry name" value="GLYCEROPHOSPHODIESTER PHOSPHODIESTERASE, CYTOPLASMIC"/>
    <property type="match status" value="1"/>
</dbReference>
<evidence type="ECO:0000313" key="2">
    <source>
        <dbReference type="EMBL" id="MDW8802248.1"/>
    </source>
</evidence>
<sequence length="247" mass="28568">MKKVLNIAHRGFSGIYPENTMLAFRKAVEIQCDGVETDVQLTKDCIPVLCHDETLDRTTTGKGFIKDYTYKELSKLDAGIKRDRKFKSCRIPTLDEFLDFAKDKNILINIELKNSIIQYPSLEEIVIDRIYKYKMENNCILSSFNHYSMVRCKKIDNRIKTGLLYSEILYRPEKYAEYVGADALHPDFSTLYHDNIIKGTTEKGIPINVYTVNEEKDMISMINLGVNGIITNYHDKLKRILSILHLP</sequence>
<dbReference type="SUPFAM" id="SSF51695">
    <property type="entry name" value="PLC-like phosphodiesterases"/>
    <property type="match status" value="1"/>
</dbReference>
<dbReference type="InterPro" id="IPR017946">
    <property type="entry name" value="PLC-like_Pdiesterase_TIM-brl"/>
</dbReference>
<dbReference type="EMBL" id="JARUJP010000017">
    <property type="protein sequence ID" value="MDW8802248.1"/>
    <property type="molecule type" value="Genomic_DNA"/>
</dbReference>
<dbReference type="Proteomes" id="UP001281656">
    <property type="component" value="Unassembled WGS sequence"/>
</dbReference>
<dbReference type="RefSeq" id="WP_318798613.1">
    <property type="nucleotide sequence ID" value="NZ_JARUJP010000017.1"/>
</dbReference>
<dbReference type="CDD" id="cd08563">
    <property type="entry name" value="GDPD_TtGDE_like"/>
    <property type="match status" value="1"/>
</dbReference>
<evidence type="ECO:0000259" key="1">
    <source>
        <dbReference type="PROSITE" id="PS51704"/>
    </source>
</evidence>
<dbReference type="PROSITE" id="PS51704">
    <property type="entry name" value="GP_PDE"/>
    <property type="match status" value="1"/>
</dbReference>
<organism evidence="2 3">
    <name type="scientific">Clostridium tanneri</name>
    <dbReference type="NCBI Taxonomy" id="3037988"/>
    <lineage>
        <taxon>Bacteria</taxon>
        <taxon>Bacillati</taxon>
        <taxon>Bacillota</taxon>
        <taxon>Clostridia</taxon>
        <taxon>Eubacteriales</taxon>
        <taxon>Clostridiaceae</taxon>
        <taxon>Clostridium</taxon>
    </lineage>
</organism>
<keyword evidence="3" id="KW-1185">Reference proteome</keyword>
<gene>
    <name evidence="2" type="ORF">P8V03_13920</name>
</gene>
<evidence type="ECO:0000313" key="3">
    <source>
        <dbReference type="Proteomes" id="UP001281656"/>
    </source>
</evidence>
<comment type="caution">
    <text evidence="2">The sequence shown here is derived from an EMBL/GenBank/DDBJ whole genome shotgun (WGS) entry which is preliminary data.</text>
</comment>
<protein>
    <submittedName>
        <fullName evidence="2">Glycerophosphodiester phosphodiesterase</fullName>
    </submittedName>
</protein>
<dbReference type="InterPro" id="IPR030395">
    <property type="entry name" value="GP_PDE_dom"/>
</dbReference>
<feature type="domain" description="GP-PDE" evidence="1">
    <location>
        <begin position="4"/>
        <end position="241"/>
    </location>
</feature>
<dbReference type="Pfam" id="PF03009">
    <property type="entry name" value="GDPD"/>
    <property type="match status" value="1"/>
</dbReference>
<proteinExistence type="predicted"/>
<dbReference type="PANTHER" id="PTHR46211">
    <property type="entry name" value="GLYCEROPHOSPHORYL DIESTER PHOSPHODIESTERASE"/>
    <property type="match status" value="1"/>
</dbReference>
<dbReference type="Gene3D" id="3.20.20.190">
    <property type="entry name" value="Phosphatidylinositol (PI) phosphodiesterase"/>
    <property type="match status" value="1"/>
</dbReference>